<keyword evidence="8" id="KW-1185">Reference proteome</keyword>
<evidence type="ECO:0000256" key="4">
    <source>
        <dbReference type="ARBA" id="ARBA00022692"/>
    </source>
</evidence>
<gene>
    <name evidence="7" type="ORF">SAMN06265364_13918</name>
</gene>
<dbReference type="Pfam" id="PF03547">
    <property type="entry name" value="Mem_trans"/>
    <property type="match status" value="1"/>
</dbReference>
<dbReference type="GeneID" id="94029303"/>
<comment type="caution">
    <text evidence="7">The sequence shown here is derived from an EMBL/GenBank/DDBJ whole genome shotgun (WGS) entry which is preliminary data.</text>
</comment>
<evidence type="ECO:0000313" key="8">
    <source>
        <dbReference type="Proteomes" id="UP000198427"/>
    </source>
</evidence>
<dbReference type="GO" id="GO:0016020">
    <property type="term" value="C:membrane"/>
    <property type="evidence" value="ECO:0007669"/>
    <property type="project" value="UniProtKB-SubCell"/>
</dbReference>
<dbReference type="RefSeq" id="WP_089367082.1">
    <property type="nucleotide sequence ID" value="NZ_CP023863.1"/>
</dbReference>
<dbReference type="PANTHER" id="PTHR36838">
    <property type="entry name" value="AUXIN EFFLUX CARRIER FAMILY PROTEIN"/>
    <property type="match status" value="1"/>
</dbReference>
<keyword evidence="2" id="KW-0813">Transport</keyword>
<keyword evidence="3" id="KW-1003">Cell membrane</keyword>
<dbReference type="EMBL" id="FZNZ01000039">
    <property type="protein sequence ID" value="SNS08996.1"/>
    <property type="molecule type" value="Genomic_DNA"/>
</dbReference>
<dbReference type="InterPro" id="IPR004776">
    <property type="entry name" value="Mem_transp_PIN-like"/>
</dbReference>
<dbReference type="PANTHER" id="PTHR36838:SF3">
    <property type="entry name" value="TRANSPORTER AUXIN EFFLUX CARRIER EC FAMILY"/>
    <property type="match status" value="1"/>
</dbReference>
<evidence type="ECO:0000256" key="3">
    <source>
        <dbReference type="ARBA" id="ARBA00022475"/>
    </source>
</evidence>
<dbReference type="AlphaFoldDB" id="A0A2K9H9B5"/>
<name>A0A2K9H9B5_9BACT</name>
<evidence type="ECO:0000256" key="2">
    <source>
        <dbReference type="ARBA" id="ARBA00022448"/>
    </source>
</evidence>
<evidence type="ECO:0000313" key="7">
    <source>
        <dbReference type="EMBL" id="SNS08996.1"/>
    </source>
</evidence>
<protein>
    <submittedName>
        <fullName evidence="7">Uncharacterized protein</fullName>
    </submittedName>
</protein>
<dbReference type="Proteomes" id="UP000198427">
    <property type="component" value="Unassembled WGS sequence"/>
</dbReference>
<reference evidence="7 8" key="1">
    <citation type="submission" date="2017-06" db="EMBL/GenBank/DDBJ databases">
        <authorList>
            <person name="Varghese N."/>
            <person name="Submissions S."/>
        </authorList>
    </citation>
    <scope>NUCLEOTIDE SEQUENCE [LARGE SCALE GENOMIC DNA]</scope>
    <source>
        <strain evidence="7 8">DSM 26989</strain>
    </source>
</reference>
<proteinExistence type="predicted"/>
<dbReference type="KEGG" id="pje:CRM71_07775"/>
<sequence>MKAIEILFPVFFMMFLGWLSHRRGWVTAEQNEGAKSLVFNILFPLLVFHVLVKAELSTNFIYEILFLDVAWILVYLIGKSIANPISGRYARLAPFLLMTCEGGSVALPLYIALVGAKHAVNIITFDVAGILINFGLVPALIMRQTSRDVSFLPLAKRIISAPFIIAVVVGIVVNLLGLYQWLAENGLNNIYDGTMDMAMSPIASIILFTLGYGFHLRTGQLKPLLTLTLVRLMLCGTIVVGFLLLFPGLMKVKIFFVGVLLYFACPTGFPVPLQIESLCNDEDDKSFMSAFISIFILVAMIVYTLITLFLV</sequence>
<keyword evidence="5" id="KW-1133">Transmembrane helix</keyword>
<dbReference type="OrthoDB" id="2217305at2"/>
<accession>A0A2K9H9B5</accession>
<dbReference type="GO" id="GO:0055085">
    <property type="term" value="P:transmembrane transport"/>
    <property type="evidence" value="ECO:0007669"/>
    <property type="project" value="InterPro"/>
</dbReference>
<evidence type="ECO:0000256" key="5">
    <source>
        <dbReference type="ARBA" id="ARBA00022989"/>
    </source>
</evidence>
<keyword evidence="6" id="KW-0472">Membrane</keyword>
<evidence type="ECO:0000256" key="6">
    <source>
        <dbReference type="ARBA" id="ARBA00023136"/>
    </source>
</evidence>
<evidence type="ECO:0000256" key="1">
    <source>
        <dbReference type="ARBA" id="ARBA00004141"/>
    </source>
</evidence>
<organism evidence="7 8">
    <name type="scientific">Prevotella jejuni</name>
    <dbReference type="NCBI Taxonomy" id="1177574"/>
    <lineage>
        <taxon>Bacteria</taxon>
        <taxon>Pseudomonadati</taxon>
        <taxon>Bacteroidota</taxon>
        <taxon>Bacteroidia</taxon>
        <taxon>Bacteroidales</taxon>
        <taxon>Prevotellaceae</taxon>
        <taxon>Prevotella</taxon>
    </lineage>
</organism>
<keyword evidence="4" id="KW-0812">Transmembrane</keyword>
<comment type="subcellular location">
    <subcellularLocation>
        <location evidence="1">Membrane</location>
        <topology evidence="1">Multi-pass membrane protein</topology>
    </subcellularLocation>
</comment>